<dbReference type="InterPro" id="IPR010736">
    <property type="entry name" value="SHIPPO-rpt"/>
</dbReference>
<feature type="region of interest" description="Disordered" evidence="5">
    <location>
        <begin position="1"/>
        <end position="35"/>
    </location>
</feature>
<proteinExistence type="predicted"/>
<dbReference type="PANTHER" id="PTHR35678">
    <property type="entry name" value="PROTEIN STPG4"/>
    <property type="match status" value="1"/>
</dbReference>
<dbReference type="GO" id="GO:0001939">
    <property type="term" value="C:female pronucleus"/>
    <property type="evidence" value="ECO:0007669"/>
    <property type="project" value="TreeGrafter"/>
</dbReference>
<evidence type="ECO:0000256" key="3">
    <source>
        <dbReference type="ARBA" id="ARBA00022490"/>
    </source>
</evidence>
<comment type="subcellular location">
    <subcellularLocation>
        <location evidence="2">Cytoplasm</location>
    </subcellularLocation>
    <subcellularLocation>
        <location evidence="1">Nucleus</location>
    </subcellularLocation>
</comment>
<dbReference type="AlphaFoldDB" id="A0A2D0QLN2"/>
<dbReference type="CTD" id="285051"/>
<dbReference type="GO" id="GO:0003682">
    <property type="term" value="F:chromatin binding"/>
    <property type="evidence" value="ECO:0007669"/>
    <property type="project" value="TreeGrafter"/>
</dbReference>
<dbReference type="Proteomes" id="UP000221080">
    <property type="component" value="Chromosome 3"/>
</dbReference>
<accession>A0A2D0QLN2</accession>
<dbReference type="GeneID" id="108263275"/>
<gene>
    <name evidence="7" type="primary">stpg4</name>
</gene>
<dbReference type="GO" id="GO:0042393">
    <property type="term" value="F:histone binding"/>
    <property type="evidence" value="ECO:0007669"/>
    <property type="project" value="TreeGrafter"/>
</dbReference>
<dbReference type="GO" id="GO:0044727">
    <property type="term" value="P:epigenetic programing of male pronucleus"/>
    <property type="evidence" value="ECO:0007669"/>
    <property type="project" value="TreeGrafter"/>
</dbReference>
<organism evidence="6 7">
    <name type="scientific">Ictalurus punctatus</name>
    <name type="common">Channel catfish</name>
    <name type="synonym">Silurus punctatus</name>
    <dbReference type="NCBI Taxonomy" id="7998"/>
    <lineage>
        <taxon>Eukaryota</taxon>
        <taxon>Metazoa</taxon>
        <taxon>Chordata</taxon>
        <taxon>Craniata</taxon>
        <taxon>Vertebrata</taxon>
        <taxon>Euteleostomi</taxon>
        <taxon>Actinopterygii</taxon>
        <taxon>Neopterygii</taxon>
        <taxon>Teleostei</taxon>
        <taxon>Ostariophysi</taxon>
        <taxon>Siluriformes</taxon>
        <taxon>Ictaluridae</taxon>
        <taxon>Ictalurus</taxon>
    </lineage>
</organism>
<protein>
    <submittedName>
        <fullName evidence="7">Protein STPG4 isoform X2</fullName>
    </submittedName>
</protein>
<evidence type="ECO:0000256" key="4">
    <source>
        <dbReference type="ARBA" id="ARBA00023242"/>
    </source>
</evidence>
<reference evidence="6" key="1">
    <citation type="journal article" date="2016" name="Nat. Commun.">
        <title>The channel catfish genome sequence provides insights into the evolution of scale formation in teleosts.</title>
        <authorList>
            <person name="Liu Z."/>
            <person name="Liu S."/>
            <person name="Yao J."/>
            <person name="Bao L."/>
            <person name="Zhang J."/>
            <person name="Li Y."/>
            <person name="Jiang C."/>
            <person name="Sun L."/>
            <person name="Wang R."/>
            <person name="Zhang Y."/>
            <person name="Zhou T."/>
            <person name="Zeng Q."/>
            <person name="Fu Q."/>
            <person name="Gao S."/>
            <person name="Li N."/>
            <person name="Koren S."/>
            <person name="Jiang Y."/>
            <person name="Zimin A."/>
            <person name="Xu P."/>
            <person name="Phillippy A.M."/>
            <person name="Geng X."/>
            <person name="Song L."/>
            <person name="Sun F."/>
            <person name="Li C."/>
            <person name="Wang X."/>
            <person name="Chen A."/>
            <person name="Jin Y."/>
            <person name="Yuan Z."/>
            <person name="Yang Y."/>
            <person name="Tan S."/>
            <person name="Peatman E."/>
            <person name="Lu J."/>
            <person name="Qin Z."/>
            <person name="Dunham R."/>
            <person name="Li Z."/>
            <person name="Sonstegard T."/>
            <person name="Feng J."/>
            <person name="Danzmann R.G."/>
            <person name="Schroeder S."/>
            <person name="Scheffler B."/>
            <person name="Duke M.V."/>
            <person name="Ballard L."/>
            <person name="Kucuktas H."/>
            <person name="Kaltenboeck L."/>
            <person name="Liu H."/>
            <person name="Armbruster J."/>
            <person name="Xie Y."/>
            <person name="Kirby M.L."/>
            <person name="Tian Y."/>
            <person name="Flanagan M.E."/>
            <person name="Mu W."/>
            <person name="Waldbieser G.C."/>
        </authorList>
    </citation>
    <scope>NUCLEOTIDE SEQUENCE [LARGE SCALE GENOMIC DNA]</scope>
    <source>
        <strain evidence="6">SDA103</strain>
    </source>
</reference>
<dbReference type="PANTHER" id="PTHR35678:SF1">
    <property type="entry name" value="PROTEIN STPG4"/>
    <property type="match status" value="1"/>
</dbReference>
<evidence type="ECO:0000256" key="1">
    <source>
        <dbReference type="ARBA" id="ARBA00004123"/>
    </source>
</evidence>
<evidence type="ECO:0000256" key="2">
    <source>
        <dbReference type="ARBA" id="ARBA00004496"/>
    </source>
</evidence>
<name>A0A2D0QLN2_ICTPU</name>
<dbReference type="RefSeq" id="XP_017319413.2">
    <property type="nucleotide sequence ID" value="XM_017463924.3"/>
</dbReference>
<keyword evidence="4" id="KW-0539">Nucleus</keyword>
<evidence type="ECO:0000313" key="6">
    <source>
        <dbReference type="Proteomes" id="UP000221080"/>
    </source>
</evidence>
<dbReference type="GO" id="GO:0042585">
    <property type="term" value="C:germinal vesicle"/>
    <property type="evidence" value="ECO:0007669"/>
    <property type="project" value="TreeGrafter"/>
</dbReference>
<evidence type="ECO:0000256" key="5">
    <source>
        <dbReference type="SAM" id="MobiDB-lite"/>
    </source>
</evidence>
<evidence type="ECO:0000313" key="7">
    <source>
        <dbReference type="RefSeq" id="XP_017319413.2"/>
    </source>
</evidence>
<keyword evidence="6" id="KW-1185">Reference proteome</keyword>
<dbReference type="GO" id="GO:0005737">
    <property type="term" value="C:cytoplasm"/>
    <property type="evidence" value="ECO:0007669"/>
    <property type="project" value="UniProtKB-SubCell"/>
</dbReference>
<reference evidence="7" key="2">
    <citation type="submission" date="2025-08" db="UniProtKB">
        <authorList>
            <consortium name="RefSeq"/>
        </authorList>
    </citation>
    <scope>IDENTIFICATION</scope>
    <source>
        <tissue evidence="7">Blood</tissue>
    </source>
</reference>
<feature type="compositionally biased region" description="Basic residues" evidence="5">
    <location>
        <begin position="1"/>
        <end position="11"/>
    </location>
</feature>
<keyword evidence="3" id="KW-0963">Cytoplasm</keyword>
<sequence length="208" mass="23845">MTGKRHSKVTKMIRDIPHHSNKGAQTSHEKELTDERNLTDRSGWWKDTVKNTPFPGSYHIRDFIEEASLSPVRMTYGFMDSGRNSRIVCMRSGTMLLPGAYSFTDCTQEALRRRASYSFKSCPRPDNYTLGIRDKDIDLSPCHYNVTEKLVPKLPCKHAMFRSATQRLVFLPRTPGPGTYEPSRQISPCFATEDNVDAIHGHFYHNVF</sequence>
<dbReference type="GO" id="GO:0001940">
    <property type="term" value="C:male pronucleus"/>
    <property type="evidence" value="ECO:0007669"/>
    <property type="project" value="TreeGrafter"/>
</dbReference>
<dbReference type="Pfam" id="PF07004">
    <property type="entry name" value="SHIPPO-rpt"/>
    <property type="match status" value="1"/>
</dbReference>